<evidence type="ECO:0000256" key="4">
    <source>
        <dbReference type="ARBA" id="ARBA00022777"/>
    </source>
</evidence>
<proteinExistence type="predicted"/>
<keyword evidence="9" id="KW-1185">Reference proteome</keyword>
<evidence type="ECO:0000256" key="2">
    <source>
        <dbReference type="ARBA" id="ARBA00022679"/>
    </source>
</evidence>
<dbReference type="PANTHER" id="PTHR27002">
    <property type="entry name" value="RECEPTOR-LIKE SERINE/THREONINE-PROTEIN KINASE SD1-8"/>
    <property type="match status" value="1"/>
</dbReference>
<evidence type="ECO:0000256" key="3">
    <source>
        <dbReference type="ARBA" id="ARBA00022741"/>
    </source>
</evidence>
<evidence type="ECO:0000256" key="7">
    <source>
        <dbReference type="SAM" id="Phobius"/>
    </source>
</evidence>
<keyword evidence="7" id="KW-1133">Transmembrane helix</keyword>
<dbReference type="SUPFAM" id="SSF56112">
    <property type="entry name" value="Protein kinase-like (PK-like)"/>
    <property type="match status" value="1"/>
</dbReference>
<evidence type="ECO:0000256" key="5">
    <source>
        <dbReference type="ARBA" id="ARBA00022840"/>
    </source>
</evidence>
<dbReference type="GO" id="GO:0004674">
    <property type="term" value="F:protein serine/threonine kinase activity"/>
    <property type="evidence" value="ECO:0007669"/>
    <property type="project" value="UniProtKB-KW"/>
</dbReference>
<dbReference type="PROSITE" id="PS00107">
    <property type="entry name" value="PROTEIN_KINASE_ATP"/>
    <property type="match status" value="1"/>
</dbReference>
<reference evidence="8" key="1">
    <citation type="submission" date="2023-02" db="EMBL/GenBank/DDBJ databases">
        <title>Genome of toxic invasive species Heracleum sosnowskyi carries increased number of genes despite the absence of recent whole-genome duplications.</title>
        <authorList>
            <person name="Schelkunov M."/>
            <person name="Shtratnikova V."/>
            <person name="Makarenko M."/>
            <person name="Klepikova A."/>
            <person name="Omelchenko D."/>
            <person name="Novikova G."/>
            <person name="Obukhova E."/>
            <person name="Bogdanov V."/>
            <person name="Penin A."/>
            <person name="Logacheva M."/>
        </authorList>
    </citation>
    <scope>NUCLEOTIDE SEQUENCE</scope>
    <source>
        <strain evidence="8">Hsosn_3</strain>
        <tissue evidence="8">Leaf</tissue>
    </source>
</reference>
<feature type="transmembrane region" description="Helical" evidence="7">
    <location>
        <begin position="27"/>
        <end position="49"/>
    </location>
</feature>
<organism evidence="8 9">
    <name type="scientific">Heracleum sosnowskyi</name>
    <dbReference type="NCBI Taxonomy" id="360622"/>
    <lineage>
        <taxon>Eukaryota</taxon>
        <taxon>Viridiplantae</taxon>
        <taxon>Streptophyta</taxon>
        <taxon>Embryophyta</taxon>
        <taxon>Tracheophyta</taxon>
        <taxon>Spermatophyta</taxon>
        <taxon>Magnoliopsida</taxon>
        <taxon>eudicotyledons</taxon>
        <taxon>Gunneridae</taxon>
        <taxon>Pentapetalae</taxon>
        <taxon>asterids</taxon>
        <taxon>campanulids</taxon>
        <taxon>Apiales</taxon>
        <taxon>Apiaceae</taxon>
        <taxon>Apioideae</taxon>
        <taxon>apioid superclade</taxon>
        <taxon>Tordylieae</taxon>
        <taxon>Tordyliinae</taxon>
        <taxon>Heracleum</taxon>
    </lineage>
</organism>
<keyword evidence="5 6" id="KW-0067">ATP-binding</keyword>
<evidence type="ECO:0000313" key="8">
    <source>
        <dbReference type="EMBL" id="KAK1389692.1"/>
    </source>
</evidence>
<reference evidence="8" key="2">
    <citation type="submission" date="2023-05" db="EMBL/GenBank/DDBJ databases">
        <authorList>
            <person name="Schelkunov M.I."/>
        </authorList>
    </citation>
    <scope>NUCLEOTIDE SEQUENCE</scope>
    <source>
        <strain evidence="8">Hsosn_3</strain>
        <tissue evidence="8">Leaf</tissue>
    </source>
</reference>
<dbReference type="GO" id="GO:0005886">
    <property type="term" value="C:plasma membrane"/>
    <property type="evidence" value="ECO:0007669"/>
    <property type="project" value="TreeGrafter"/>
</dbReference>
<keyword evidence="4" id="KW-0418">Kinase</keyword>
<dbReference type="AlphaFoldDB" id="A0AAD8IPH1"/>
<dbReference type="InterPro" id="IPR017441">
    <property type="entry name" value="Protein_kinase_ATP_BS"/>
</dbReference>
<evidence type="ECO:0000256" key="1">
    <source>
        <dbReference type="ARBA" id="ARBA00022527"/>
    </source>
</evidence>
<keyword evidence="2" id="KW-0808">Transferase</keyword>
<evidence type="ECO:0008006" key="10">
    <source>
        <dbReference type="Google" id="ProtNLM"/>
    </source>
</evidence>
<comment type="caution">
    <text evidence="8">The sequence shown here is derived from an EMBL/GenBank/DDBJ whole genome shotgun (WGS) entry which is preliminary data.</text>
</comment>
<keyword evidence="3 6" id="KW-0547">Nucleotide-binding</keyword>
<keyword evidence="7" id="KW-0472">Membrane</keyword>
<dbReference type="Proteomes" id="UP001237642">
    <property type="component" value="Unassembled WGS sequence"/>
</dbReference>
<evidence type="ECO:0000256" key="6">
    <source>
        <dbReference type="PROSITE-ProRule" id="PRU10141"/>
    </source>
</evidence>
<dbReference type="Gene3D" id="3.30.200.20">
    <property type="entry name" value="Phosphorylase Kinase, domain 1"/>
    <property type="match status" value="1"/>
</dbReference>
<evidence type="ECO:0000313" key="9">
    <source>
        <dbReference type="Proteomes" id="UP001237642"/>
    </source>
</evidence>
<feature type="transmembrane region" description="Helical" evidence="7">
    <location>
        <begin position="170"/>
        <end position="190"/>
    </location>
</feature>
<keyword evidence="7" id="KW-0812">Transmembrane</keyword>
<gene>
    <name evidence="8" type="ORF">POM88_017870</name>
</gene>
<sequence length="258" mass="29358">MDQFRVLGNKSFFAGKGSDDKKTTRTIIIVVVLAISLAVLVFVGTYIYYFRNRKHRNLKDGYDSTDEMSTEESLHYEFDTIKLATEDFSDNNKLGQGGFGVVYKGMLTNGREIAVKRLSTNSGQGELEFKNEPGEFNTFMRILVFGYFGMARLFETEETRADTNRIVGTYYLDMFVDNLLLLFFPFSFWVSRCSGMIELVEIEPIGGDNQPEETTSQQPLSISSQSPCSAFFSCIQLLQVAKWIQKGYTCTIRFSWGL</sequence>
<dbReference type="EMBL" id="JAUIZM010000004">
    <property type="protein sequence ID" value="KAK1389692.1"/>
    <property type="molecule type" value="Genomic_DNA"/>
</dbReference>
<dbReference type="PANTHER" id="PTHR27002:SF1073">
    <property type="entry name" value="CYSTEINE-RICH RECEPTOR-LIKE PROTEIN KINASE 29"/>
    <property type="match status" value="1"/>
</dbReference>
<accession>A0AAD8IPH1</accession>
<dbReference type="InterPro" id="IPR011009">
    <property type="entry name" value="Kinase-like_dom_sf"/>
</dbReference>
<feature type="binding site" evidence="6">
    <location>
        <position position="116"/>
    </location>
    <ligand>
        <name>ATP</name>
        <dbReference type="ChEBI" id="CHEBI:30616"/>
    </ligand>
</feature>
<dbReference type="CDD" id="cd12087">
    <property type="entry name" value="TM_EGFR-like"/>
    <property type="match status" value="1"/>
</dbReference>
<keyword evidence="1" id="KW-0723">Serine/threonine-protein kinase</keyword>
<protein>
    <recommendedName>
        <fullName evidence="10">Protein kinase domain-containing protein</fullName>
    </recommendedName>
</protein>
<dbReference type="GO" id="GO:0005524">
    <property type="term" value="F:ATP binding"/>
    <property type="evidence" value="ECO:0007669"/>
    <property type="project" value="UniProtKB-UniRule"/>
</dbReference>
<name>A0AAD8IPH1_9APIA</name>